<proteinExistence type="predicted"/>
<evidence type="ECO:0000313" key="2">
    <source>
        <dbReference type="EMBL" id="AMQ12389.1"/>
    </source>
</evidence>
<keyword evidence="2" id="KW-0808">Transferase</keyword>
<dbReference type="AlphaFoldDB" id="A0A142CP94"/>
<dbReference type="RefSeq" id="WP_109833780.1">
    <property type="nucleotide sequence ID" value="NZ_KU707950.1"/>
</dbReference>
<dbReference type="EMBL" id="KU707950">
    <property type="protein sequence ID" value="AMQ12389.1"/>
    <property type="molecule type" value="Genomic_DNA"/>
</dbReference>
<dbReference type="PROSITE" id="PS51186">
    <property type="entry name" value="GNAT"/>
    <property type="match status" value="1"/>
</dbReference>
<feature type="domain" description="N-acetyltransferase" evidence="1">
    <location>
        <begin position="1"/>
        <end position="140"/>
    </location>
</feature>
<name>A0A142CP94_LACPN</name>
<evidence type="ECO:0000259" key="1">
    <source>
        <dbReference type="PROSITE" id="PS51186"/>
    </source>
</evidence>
<dbReference type="CDD" id="cd04301">
    <property type="entry name" value="NAT_SF"/>
    <property type="match status" value="1"/>
</dbReference>
<geneLocation type="plasmid" evidence="2">
    <name>pM411</name>
</geneLocation>
<dbReference type="Pfam" id="PF00583">
    <property type="entry name" value="Acetyltransf_1"/>
    <property type="match status" value="1"/>
</dbReference>
<protein>
    <submittedName>
        <fullName evidence="2">N-acetyltransferase</fullName>
    </submittedName>
</protein>
<sequence>MKFEETLLPEKSDVMTLQNMIRKYNKQNFETANQTDFAIYIKDDSENVMGGISGEIFGNWMDIEYLVIHESLRRNGLGRDLLKKAEELAIRSNCKNIFLYTFDFQGKDFYPKFGFKEVYVKRQYPLTGTEHFFVKKLSNEIDKEAGEILEETE</sequence>
<dbReference type="InterPro" id="IPR016181">
    <property type="entry name" value="Acyl_CoA_acyltransferase"/>
</dbReference>
<dbReference type="GO" id="GO:0016747">
    <property type="term" value="F:acyltransferase activity, transferring groups other than amino-acyl groups"/>
    <property type="evidence" value="ECO:0007669"/>
    <property type="project" value="InterPro"/>
</dbReference>
<dbReference type="Gene3D" id="3.40.630.30">
    <property type="match status" value="1"/>
</dbReference>
<dbReference type="InterPro" id="IPR000182">
    <property type="entry name" value="GNAT_dom"/>
</dbReference>
<dbReference type="SUPFAM" id="SSF55729">
    <property type="entry name" value="Acyl-CoA N-acyltransferases (Nat)"/>
    <property type="match status" value="1"/>
</dbReference>
<keyword evidence="2" id="KW-0614">Plasmid</keyword>
<organism evidence="2">
    <name type="scientific">Lactiplantibacillus plantarum</name>
    <name type="common">Lactobacillus plantarum</name>
    <dbReference type="NCBI Taxonomy" id="1590"/>
    <lineage>
        <taxon>Bacteria</taxon>
        <taxon>Bacillati</taxon>
        <taxon>Bacillota</taxon>
        <taxon>Bacilli</taxon>
        <taxon>Lactobacillales</taxon>
        <taxon>Lactobacillaceae</taxon>
        <taxon>Lactiplantibacillus</taxon>
    </lineage>
</organism>
<reference evidence="2" key="1">
    <citation type="submission" date="2016-02" db="EMBL/GenBank/DDBJ databases">
        <authorList>
            <person name="Ma X."/>
        </authorList>
    </citation>
    <scope>NUCLEOTIDE SEQUENCE</scope>
    <source>
        <strain evidence="2">1-3</strain>
        <plasmid evidence="2">pM411</plasmid>
    </source>
</reference>
<accession>A0A142CP94</accession>